<dbReference type="EMBL" id="JBHULX010000004">
    <property type="protein sequence ID" value="MFD2590332.1"/>
    <property type="molecule type" value="Genomic_DNA"/>
</dbReference>
<gene>
    <name evidence="1" type="ORF">ACFSTE_05775</name>
</gene>
<reference evidence="2" key="1">
    <citation type="journal article" date="2019" name="Int. J. Syst. Evol. Microbiol.">
        <title>The Global Catalogue of Microorganisms (GCM) 10K type strain sequencing project: providing services to taxonomists for standard genome sequencing and annotation.</title>
        <authorList>
            <consortium name="The Broad Institute Genomics Platform"/>
            <consortium name="The Broad Institute Genome Sequencing Center for Infectious Disease"/>
            <person name="Wu L."/>
            <person name="Ma J."/>
        </authorList>
    </citation>
    <scope>NUCLEOTIDE SEQUENCE [LARGE SCALE GENOMIC DNA]</scope>
    <source>
        <strain evidence="2">KCTC 42423</strain>
    </source>
</reference>
<organism evidence="1 2">
    <name type="scientific">Aquimarina hainanensis</name>
    <dbReference type="NCBI Taxonomy" id="1578017"/>
    <lineage>
        <taxon>Bacteria</taxon>
        <taxon>Pseudomonadati</taxon>
        <taxon>Bacteroidota</taxon>
        <taxon>Flavobacteriia</taxon>
        <taxon>Flavobacteriales</taxon>
        <taxon>Flavobacteriaceae</taxon>
        <taxon>Aquimarina</taxon>
    </lineage>
</organism>
<comment type="caution">
    <text evidence="1">The sequence shown here is derived from an EMBL/GenBank/DDBJ whole genome shotgun (WGS) entry which is preliminary data.</text>
</comment>
<evidence type="ECO:0000313" key="2">
    <source>
        <dbReference type="Proteomes" id="UP001597459"/>
    </source>
</evidence>
<name>A0ABW5N3Y7_9FLAO</name>
<dbReference type="Proteomes" id="UP001597459">
    <property type="component" value="Unassembled WGS sequence"/>
</dbReference>
<evidence type="ECO:0000313" key="1">
    <source>
        <dbReference type="EMBL" id="MFD2590332.1"/>
    </source>
</evidence>
<keyword evidence="2" id="KW-1185">Reference proteome</keyword>
<sequence>MGSGPKYKPIAPDAVSVWSGFKTKEKTYDEFVDFLGSIIVPVCSFLRPKIGLNAYIPSLPNPENKPKAIPDQTALLFWESKNISKEKSNTVVERLFTLLFDQTYSKKNSSMRAVKQYKGIVKANQPYYLVDEESDWMHGTVYHKVGYKHEGQSEEAFLASIKTWADAYTSERSDGAILMVADNYVVFWEHFPRRGMKASSSFNELGDYVTLFLDKTAKSIVPPKEGVWGEWKGIDLIRDNCVNIHLERV</sequence>
<protein>
    <submittedName>
        <fullName evidence="1">Uncharacterized protein</fullName>
    </submittedName>
</protein>
<dbReference type="RefSeq" id="WP_378257706.1">
    <property type="nucleotide sequence ID" value="NZ_JBHSJV010000001.1"/>
</dbReference>
<accession>A0ABW5N3Y7</accession>
<proteinExistence type="predicted"/>